<dbReference type="AlphaFoldDB" id="A0A9X2BXQ0"/>
<keyword evidence="2" id="KW-1185">Reference proteome</keyword>
<dbReference type="Proteomes" id="UP001139516">
    <property type="component" value="Unassembled WGS sequence"/>
</dbReference>
<reference evidence="1" key="1">
    <citation type="submission" date="2022-04" db="EMBL/GenBank/DDBJ databases">
        <title>Roseomonas acroporae sp. nov., isolated from coral Acropora digitifera.</title>
        <authorList>
            <person name="Sun H."/>
        </authorList>
    </citation>
    <scope>NUCLEOTIDE SEQUENCE</scope>
    <source>
        <strain evidence="1">NAR14</strain>
    </source>
</reference>
<dbReference type="Gene3D" id="6.10.280.50">
    <property type="match status" value="1"/>
</dbReference>
<comment type="caution">
    <text evidence="1">The sequence shown here is derived from an EMBL/GenBank/DDBJ whole genome shotgun (WGS) entry which is preliminary data.</text>
</comment>
<proteinExistence type="predicted"/>
<evidence type="ECO:0000313" key="2">
    <source>
        <dbReference type="Proteomes" id="UP001139516"/>
    </source>
</evidence>
<gene>
    <name evidence="1" type="ORF">M0638_24220</name>
</gene>
<dbReference type="RefSeq" id="WP_248669531.1">
    <property type="nucleotide sequence ID" value="NZ_JALPRX010000125.1"/>
</dbReference>
<dbReference type="InterPro" id="IPR038444">
    <property type="entry name" value="DUF465_sf"/>
</dbReference>
<dbReference type="InterPro" id="IPR007420">
    <property type="entry name" value="DUF465"/>
</dbReference>
<accession>A0A9X2BXQ0</accession>
<name>A0A9X2BXQ0_9PROT</name>
<organism evidence="1 2">
    <name type="scientific">Roseomonas acroporae</name>
    <dbReference type="NCBI Taxonomy" id="2937791"/>
    <lineage>
        <taxon>Bacteria</taxon>
        <taxon>Pseudomonadati</taxon>
        <taxon>Pseudomonadota</taxon>
        <taxon>Alphaproteobacteria</taxon>
        <taxon>Acetobacterales</taxon>
        <taxon>Roseomonadaceae</taxon>
        <taxon>Roseomonas</taxon>
    </lineage>
</organism>
<protein>
    <submittedName>
        <fullName evidence="1">DUF465 domain-containing protein</fullName>
    </submittedName>
</protein>
<dbReference type="Pfam" id="PF04325">
    <property type="entry name" value="DUF465"/>
    <property type="match status" value="1"/>
</dbReference>
<dbReference type="EMBL" id="JALPRX010000125">
    <property type="protein sequence ID" value="MCK8787481.1"/>
    <property type="molecule type" value="Genomic_DNA"/>
</dbReference>
<sequence length="59" mass="6991">MNHQPRLRALEERHIALESRITEEVTRPLPDPEALSRLKRDKLRLREEIERLRQPGVAA</sequence>
<evidence type="ECO:0000313" key="1">
    <source>
        <dbReference type="EMBL" id="MCK8787481.1"/>
    </source>
</evidence>